<evidence type="ECO:0000259" key="3">
    <source>
        <dbReference type="PROSITE" id="PS50164"/>
    </source>
</evidence>
<accession>A0A371JU34</accession>
<evidence type="ECO:0000256" key="2">
    <source>
        <dbReference type="ARBA" id="ARBA00026073"/>
    </source>
</evidence>
<dbReference type="GO" id="GO:0003677">
    <property type="term" value="F:DNA binding"/>
    <property type="evidence" value="ECO:0007669"/>
    <property type="project" value="InterPro"/>
</dbReference>
<dbReference type="PANTHER" id="PTHR30231:SF41">
    <property type="entry name" value="DNA POLYMERASE III SUBUNIT EPSILON"/>
    <property type="match status" value="1"/>
</dbReference>
<name>A0A371JU34_9FLAO</name>
<dbReference type="GO" id="GO:0003887">
    <property type="term" value="F:DNA-directed DNA polymerase activity"/>
    <property type="evidence" value="ECO:0007669"/>
    <property type="project" value="InterPro"/>
</dbReference>
<dbReference type="SMART" id="SM00465">
    <property type="entry name" value="GIYc"/>
    <property type="match status" value="1"/>
</dbReference>
<dbReference type="SUPFAM" id="SSF82771">
    <property type="entry name" value="GIY-YIG endonuclease"/>
    <property type="match status" value="1"/>
</dbReference>
<dbReference type="InterPro" id="IPR006054">
    <property type="entry name" value="DnaQ"/>
</dbReference>
<dbReference type="Gene3D" id="3.30.420.10">
    <property type="entry name" value="Ribonuclease H-like superfamily/Ribonuclease H"/>
    <property type="match status" value="1"/>
</dbReference>
<dbReference type="GO" id="GO:0005829">
    <property type="term" value="C:cytosol"/>
    <property type="evidence" value="ECO:0007669"/>
    <property type="project" value="TreeGrafter"/>
</dbReference>
<organism evidence="4 5">
    <name type="scientific">Flagellimonas nanhaiensis</name>
    <dbReference type="NCBI Taxonomy" id="2292706"/>
    <lineage>
        <taxon>Bacteria</taxon>
        <taxon>Pseudomonadati</taxon>
        <taxon>Bacteroidota</taxon>
        <taxon>Flavobacteriia</taxon>
        <taxon>Flavobacteriales</taxon>
        <taxon>Flavobacteriaceae</taxon>
        <taxon>Flagellimonas</taxon>
    </lineage>
</organism>
<dbReference type="Gene3D" id="3.40.1440.10">
    <property type="entry name" value="GIY-YIG endonuclease"/>
    <property type="match status" value="1"/>
</dbReference>
<dbReference type="Pfam" id="PF00929">
    <property type="entry name" value="RNase_T"/>
    <property type="match status" value="1"/>
</dbReference>
<reference evidence="4 5" key="1">
    <citation type="submission" date="2018-08" db="EMBL/GenBank/DDBJ databases">
        <title>Muricauda nanhaiensis sp. nov., isolated from seawater of the South China Sea.</title>
        <authorList>
            <person name="Dang Y."/>
        </authorList>
    </citation>
    <scope>NUCLEOTIDE SEQUENCE [LARGE SCALE GENOMIC DNA]</scope>
    <source>
        <strain evidence="4 5">SM1704</strain>
    </source>
</reference>
<feature type="domain" description="GIY-YIG" evidence="3">
    <location>
        <begin position="195"/>
        <end position="271"/>
    </location>
</feature>
<evidence type="ECO:0000256" key="1">
    <source>
        <dbReference type="ARBA" id="ARBA00025483"/>
    </source>
</evidence>
<dbReference type="CDD" id="cd06127">
    <property type="entry name" value="DEDDh"/>
    <property type="match status" value="1"/>
</dbReference>
<dbReference type="EMBL" id="QTJX01000001">
    <property type="protein sequence ID" value="RDY61333.1"/>
    <property type="molecule type" value="Genomic_DNA"/>
</dbReference>
<dbReference type="PROSITE" id="PS50164">
    <property type="entry name" value="GIY_YIG"/>
    <property type="match status" value="1"/>
</dbReference>
<dbReference type="CDD" id="cd10434">
    <property type="entry name" value="GIY-YIG_UvrC_Cho"/>
    <property type="match status" value="1"/>
</dbReference>
<evidence type="ECO:0000313" key="4">
    <source>
        <dbReference type="EMBL" id="RDY61333.1"/>
    </source>
</evidence>
<dbReference type="RefSeq" id="WP_116183215.1">
    <property type="nucleotide sequence ID" value="NZ_QTJX01000001.1"/>
</dbReference>
<dbReference type="Proteomes" id="UP000261828">
    <property type="component" value="Unassembled WGS sequence"/>
</dbReference>
<comment type="function">
    <text evidence="1">DNA polymerase III is a complex, multichain enzyme responsible for most of the replicative synthesis in bacteria. The epsilon subunit contain the editing function and is a proofreading 3'-5' exonuclease.</text>
</comment>
<keyword evidence="4" id="KW-0378">Hydrolase</keyword>
<dbReference type="GO" id="GO:0008408">
    <property type="term" value="F:3'-5' exonuclease activity"/>
    <property type="evidence" value="ECO:0007669"/>
    <property type="project" value="TreeGrafter"/>
</dbReference>
<gene>
    <name evidence="4" type="ORF">DX873_03980</name>
</gene>
<dbReference type="InterPro" id="IPR012337">
    <property type="entry name" value="RNaseH-like_sf"/>
</dbReference>
<dbReference type="NCBIfam" id="TIGR00573">
    <property type="entry name" value="dnaq"/>
    <property type="match status" value="1"/>
</dbReference>
<dbReference type="FunFam" id="3.30.420.10:FF:000045">
    <property type="entry name" value="3'-5' exonuclease DinG"/>
    <property type="match status" value="1"/>
</dbReference>
<dbReference type="InterPro" id="IPR047296">
    <property type="entry name" value="GIY-YIG_UvrC_Cho"/>
</dbReference>
<keyword evidence="5" id="KW-1185">Reference proteome</keyword>
<keyword evidence="4" id="KW-0269">Exonuclease</keyword>
<dbReference type="SUPFAM" id="SSF53098">
    <property type="entry name" value="Ribonuclease H-like"/>
    <property type="match status" value="1"/>
</dbReference>
<dbReference type="InterPro" id="IPR000305">
    <property type="entry name" value="GIY-YIG_endonuc"/>
</dbReference>
<dbReference type="GO" id="GO:0006289">
    <property type="term" value="P:nucleotide-excision repair"/>
    <property type="evidence" value="ECO:0007669"/>
    <property type="project" value="InterPro"/>
</dbReference>
<keyword evidence="4" id="KW-0540">Nuclease</keyword>
<dbReference type="Pfam" id="PF01541">
    <property type="entry name" value="GIY-YIG"/>
    <property type="match status" value="1"/>
</dbReference>
<comment type="subunit">
    <text evidence="2">DNA polymerase III contains a core (composed of alpha, epsilon and theta chains) that associates with a tau subunit. This core dimerizes to form the POLIII' complex. PolIII' associates with the gamma complex (composed of gamma, delta, delta', psi and chi chains) and with the beta chain to form the complete DNA polymerase III complex.</text>
</comment>
<dbReference type="PANTHER" id="PTHR30231">
    <property type="entry name" value="DNA POLYMERASE III SUBUNIT EPSILON"/>
    <property type="match status" value="1"/>
</dbReference>
<dbReference type="InterPro" id="IPR013520">
    <property type="entry name" value="Ribonucl_H"/>
</dbReference>
<dbReference type="SMART" id="SM00479">
    <property type="entry name" value="EXOIII"/>
    <property type="match status" value="1"/>
</dbReference>
<dbReference type="GO" id="GO:0045004">
    <property type="term" value="P:DNA replication proofreading"/>
    <property type="evidence" value="ECO:0007669"/>
    <property type="project" value="TreeGrafter"/>
</dbReference>
<dbReference type="OrthoDB" id="9803913at2"/>
<evidence type="ECO:0000313" key="5">
    <source>
        <dbReference type="Proteomes" id="UP000261828"/>
    </source>
</evidence>
<protein>
    <submittedName>
        <fullName evidence="4">Exonuclease</fullName>
    </submittedName>
</protein>
<dbReference type="InterPro" id="IPR036397">
    <property type="entry name" value="RNaseH_sf"/>
</dbReference>
<sequence>MYAILDIESTGGKYNEEGIMEIAVHKFDGHKVVDTFISLVNPEREIQPFVSKLTGINNKMLRTAPKFHEVAKRIIEITEDAVLVAHNAQFDYRILRTEFRRLGYEFQRKTLCTVDLSQKLLPEAESHSLGKLVRSLGIPMSDRHRANGDAVATLKLFKLLLNKDTDKSILKEVVREEEHGELSPTQLDIVSALPSETGVYYMHDKEGEIIFLGKTKDIKKRVNQHFTNVGSLGRRLQKETKKVSLDRTGSELVAILKEYEELQRLKPRHNSVARKKLFSHAINFSRNGTPHIIPEVVKSKFQKGQSLGFNGFPSAHNFLRKISGEFELCPNSLGVELPCDREEGPCTENCIDIKDSERYNQKIADVLDKYSLRGKNVALLDRGRETGEQSFILIKDGRLQGYGYAELNHQINNIHILENLITPLKGDDNTTYIIESYLRKKSRIKILELTPTL</sequence>
<proteinExistence type="predicted"/>
<dbReference type="AlphaFoldDB" id="A0A371JU34"/>
<comment type="caution">
    <text evidence="4">The sequence shown here is derived from an EMBL/GenBank/DDBJ whole genome shotgun (WGS) entry which is preliminary data.</text>
</comment>
<dbReference type="InterPro" id="IPR035901">
    <property type="entry name" value="GIY-YIG_endonuc_sf"/>
</dbReference>